<gene>
    <name evidence="2" type="ORF">BMG03_08605</name>
</gene>
<sequence>MTARTGASLPGDTTLTKDGLAPEGSGRLLLIACGALAREILALKRINGWDHIDLTCLPANLHLYPEKITAAVEEAVLHYRDQYDDIFVVYADCGTGGQLSEKCKSLGVEMVEGPHCYSFFEGNAAFAETAEEEITAFYLTDFLTRQFDAFVWKPMGFDRHPELIPMMFGNYDRLIYQAQTDDPALDAKAREAAERLGLRYERRFTGYGDLATSLAKFAAKSGNPA</sequence>
<feature type="domain" description="DUF1638" evidence="1">
    <location>
        <begin position="56"/>
        <end position="212"/>
    </location>
</feature>
<name>A0ABM6IGK7_9RHOB</name>
<evidence type="ECO:0000313" key="3">
    <source>
        <dbReference type="Proteomes" id="UP000185622"/>
    </source>
</evidence>
<accession>A0ABM6IGK7</accession>
<protein>
    <recommendedName>
        <fullName evidence="1">DUF1638 domain-containing protein</fullName>
    </recommendedName>
</protein>
<dbReference type="Proteomes" id="UP000185622">
    <property type="component" value="Chromosome"/>
</dbReference>
<proteinExistence type="predicted"/>
<dbReference type="InterPro" id="IPR012437">
    <property type="entry name" value="DUF1638"/>
</dbReference>
<dbReference type="EMBL" id="CP019437">
    <property type="protein sequence ID" value="AQS47857.1"/>
    <property type="molecule type" value="Genomic_DNA"/>
</dbReference>
<dbReference type="Pfam" id="PF07796">
    <property type="entry name" value="DUF1638"/>
    <property type="match status" value="1"/>
</dbReference>
<evidence type="ECO:0000313" key="2">
    <source>
        <dbReference type="EMBL" id="AQS47857.1"/>
    </source>
</evidence>
<reference evidence="2 3" key="1">
    <citation type="submission" date="2017-01" db="EMBL/GenBank/DDBJ databases">
        <title>The complete genome sequence of a sulfur-oxidizing marine bacterium Thioclava sp. 25B10_4T.</title>
        <authorList>
            <person name="Liu Y."/>
            <person name="Lai Q."/>
            <person name="Shao Z."/>
        </authorList>
    </citation>
    <scope>NUCLEOTIDE SEQUENCE [LARGE SCALE GENOMIC DNA]</scope>
    <source>
        <strain evidence="2 3">25B10_4</strain>
    </source>
</reference>
<organism evidence="2 3">
    <name type="scientific">Thioclava nitratireducens</name>
    <dbReference type="NCBI Taxonomy" id="1915078"/>
    <lineage>
        <taxon>Bacteria</taxon>
        <taxon>Pseudomonadati</taxon>
        <taxon>Pseudomonadota</taxon>
        <taxon>Alphaproteobacteria</taxon>
        <taxon>Rhodobacterales</taxon>
        <taxon>Paracoccaceae</taxon>
        <taxon>Thioclava</taxon>
    </lineage>
</organism>
<evidence type="ECO:0000259" key="1">
    <source>
        <dbReference type="Pfam" id="PF07796"/>
    </source>
</evidence>
<dbReference type="RefSeq" id="WP_075774535.1">
    <property type="nucleotide sequence ID" value="NZ_CP019437.1"/>
</dbReference>
<keyword evidence="3" id="KW-1185">Reference proteome</keyword>